<evidence type="ECO:0000256" key="1">
    <source>
        <dbReference type="ARBA" id="ARBA00004196"/>
    </source>
</evidence>
<name>A0A1H1PWI1_9ACTN</name>
<dbReference type="Proteomes" id="UP000198983">
    <property type="component" value="Chromosome I"/>
</dbReference>
<feature type="transmembrane region" description="Helical" evidence="4">
    <location>
        <begin position="68"/>
        <end position="89"/>
    </location>
</feature>
<dbReference type="OrthoDB" id="3719185at2"/>
<sequence>MAEAATDPDWTERDGIGAVTGPAAIDRDEIGQDETGHTATGHAATGRDATDGTDSVSAPPRPRRGRRAALVASAVAVVAVAAVAGSLGLGGDKDEGPSTPPRSGSLVPVTRTTLAERTVVDGQLGYGTEIPLPVKATGTVTWLPAEGTTVKRGGTLLRVDDRPVVLMYGKLPMYRDIGLVADQADQTRSTGEAQKQGTGAGASPDSAGIAESQGTGTGTGEGTGAGETTDPPAMPRELTGMDVLQFETNLAALGYTGFTVDERFTALTASAVRRWQKSLGLPQTGTVDVGDVIYSSGKVRIGHAGVRLGAEASADALTYTGTSRNVVVNASAADAAWAVRGAQVRVELPDGTFVKGAVASVGKQATSSEGGGDEGGSPGRGGDATISVFVTLQDQRALGRLESGPVSVEYVGRKVEDVLSVPVSALVALAEGGYGVETRDGRFLAVKTGLFADGRVEVSGAAIREGMKVRIPE</sequence>
<evidence type="ECO:0000256" key="4">
    <source>
        <dbReference type="SAM" id="Phobius"/>
    </source>
</evidence>
<dbReference type="InterPro" id="IPR002477">
    <property type="entry name" value="Peptidoglycan-bd-like"/>
</dbReference>
<feature type="compositionally biased region" description="Low complexity" evidence="3">
    <location>
        <begin position="37"/>
        <end position="47"/>
    </location>
</feature>
<accession>A0A1H1PWI1</accession>
<dbReference type="STRING" id="117157.SAMN04489717_1778"/>
<dbReference type="InterPro" id="IPR050465">
    <property type="entry name" value="UPF0194_transport"/>
</dbReference>
<dbReference type="InterPro" id="IPR036365">
    <property type="entry name" value="PGBD-like_sf"/>
</dbReference>
<comment type="subcellular location">
    <subcellularLocation>
        <location evidence="1">Cell envelope</location>
    </subcellularLocation>
</comment>
<dbReference type="GO" id="GO:0030313">
    <property type="term" value="C:cell envelope"/>
    <property type="evidence" value="ECO:0007669"/>
    <property type="project" value="UniProtKB-SubCell"/>
</dbReference>
<dbReference type="Pfam" id="PF01471">
    <property type="entry name" value="PG_binding_1"/>
    <property type="match status" value="1"/>
</dbReference>
<dbReference type="EMBL" id="LT629732">
    <property type="protein sequence ID" value="SDS15069.1"/>
    <property type="molecule type" value="Genomic_DNA"/>
</dbReference>
<feature type="domain" description="Peptidoglycan binding-like" evidence="5">
    <location>
        <begin position="240"/>
        <end position="288"/>
    </location>
</feature>
<feature type="region of interest" description="Disordered" evidence="3">
    <location>
        <begin position="1"/>
        <end position="67"/>
    </location>
</feature>
<feature type="compositionally biased region" description="Gly residues" evidence="3">
    <location>
        <begin position="215"/>
        <end position="225"/>
    </location>
</feature>
<keyword evidence="4" id="KW-0472">Membrane</keyword>
<evidence type="ECO:0000313" key="7">
    <source>
        <dbReference type="Proteomes" id="UP000198983"/>
    </source>
</evidence>
<evidence type="ECO:0000256" key="3">
    <source>
        <dbReference type="SAM" id="MobiDB-lite"/>
    </source>
</evidence>
<dbReference type="SUPFAM" id="SSF47090">
    <property type="entry name" value="PGBD-like"/>
    <property type="match status" value="1"/>
</dbReference>
<feature type="region of interest" description="Disordered" evidence="3">
    <location>
        <begin position="87"/>
        <end position="108"/>
    </location>
</feature>
<keyword evidence="7" id="KW-1185">Reference proteome</keyword>
<dbReference type="Gene3D" id="1.10.101.10">
    <property type="entry name" value="PGBD-like superfamily/PGBD"/>
    <property type="match status" value="1"/>
</dbReference>
<feature type="region of interest" description="Disordered" evidence="3">
    <location>
        <begin position="185"/>
        <end position="236"/>
    </location>
</feature>
<evidence type="ECO:0000256" key="2">
    <source>
        <dbReference type="ARBA" id="ARBA00023054"/>
    </source>
</evidence>
<keyword evidence="2" id="KW-0175">Coiled coil</keyword>
<dbReference type="PANTHER" id="PTHR32347:SF23">
    <property type="entry name" value="BLL5650 PROTEIN"/>
    <property type="match status" value="1"/>
</dbReference>
<dbReference type="AlphaFoldDB" id="A0A1H1PWI1"/>
<dbReference type="PANTHER" id="PTHR32347">
    <property type="entry name" value="EFFLUX SYSTEM COMPONENT YKNX-RELATED"/>
    <property type="match status" value="1"/>
</dbReference>
<keyword evidence="4" id="KW-1133">Transmembrane helix</keyword>
<feature type="compositionally biased region" description="Polar residues" evidence="3">
    <location>
        <begin position="185"/>
        <end position="197"/>
    </location>
</feature>
<keyword evidence="4" id="KW-0812">Transmembrane</keyword>
<evidence type="ECO:0000313" key="6">
    <source>
        <dbReference type="EMBL" id="SDS15069.1"/>
    </source>
</evidence>
<feature type="compositionally biased region" description="Basic and acidic residues" evidence="3">
    <location>
        <begin position="25"/>
        <end position="36"/>
    </location>
</feature>
<evidence type="ECO:0000259" key="5">
    <source>
        <dbReference type="Pfam" id="PF01471"/>
    </source>
</evidence>
<gene>
    <name evidence="6" type="ORF">SAMN04489717_1778</name>
</gene>
<dbReference type="RefSeq" id="WP_157728352.1">
    <property type="nucleotide sequence ID" value="NZ_LT629732.1"/>
</dbReference>
<protein>
    <submittedName>
        <fullName evidence="6">Putative peptidoglycan binding domain-containing protein</fullName>
    </submittedName>
</protein>
<organism evidence="6 7">
    <name type="scientific">Actinopolymorpha singaporensis</name>
    <dbReference type="NCBI Taxonomy" id="117157"/>
    <lineage>
        <taxon>Bacteria</taxon>
        <taxon>Bacillati</taxon>
        <taxon>Actinomycetota</taxon>
        <taxon>Actinomycetes</taxon>
        <taxon>Propionibacteriales</taxon>
        <taxon>Actinopolymorphaceae</taxon>
        <taxon>Actinopolymorpha</taxon>
    </lineage>
</organism>
<dbReference type="InterPro" id="IPR036366">
    <property type="entry name" value="PGBDSf"/>
</dbReference>
<reference evidence="6 7" key="1">
    <citation type="submission" date="2016-10" db="EMBL/GenBank/DDBJ databases">
        <authorList>
            <person name="de Groot N.N."/>
        </authorList>
    </citation>
    <scope>NUCLEOTIDE SEQUENCE [LARGE SCALE GENOMIC DNA]</scope>
    <source>
        <strain evidence="6 7">DSM 22024</strain>
    </source>
</reference>
<proteinExistence type="predicted"/>